<feature type="region of interest" description="Disordered" evidence="1">
    <location>
        <begin position="853"/>
        <end position="878"/>
    </location>
</feature>
<reference evidence="2" key="1">
    <citation type="submission" date="2021-01" db="EMBL/GenBank/DDBJ databases">
        <authorList>
            <person name="Corre E."/>
            <person name="Pelletier E."/>
            <person name="Niang G."/>
            <person name="Scheremetjew M."/>
            <person name="Finn R."/>
            <person name="Kale V."/>
            <person name="Holt S."/>
            <person name="Cochrane G."/>
            <person name="Meng A."/>
            <person name="Brown T."/>
            <person name="Cohen L."/>
        </authorList>
    </citation>
    <scope>NUCLEOTIDE SEQUENCE</scope>
    <source>
        <strain evidence="2">CCAP979/52</strain>
    </source>
</reference>
<organism evidence="2">
    <name type="scientific">Cryptomonas curvata</name>
    <dbReference type="NCBI Taxonomy" id="233186"/>
    <lineage>
        <taxon>Eukaryota</taxon>
        <taxon>Cryptophyceae</taxon>
        <taxon>Cryptomonadales</taxon>
        <taxon>Cryptomonadaceae</taxon>
        <taxon>Cryptomonas</taxon>
    </lineage>
</organism>
<evidence type="ECO:0000313" key="2">
    <source>
        <dbReference type="EMBL" id="CAD8626896.1"/>
    </source>
</evidence>
<sequence length="897" mass="92286">MSRARGVVREALERRRVAAASCLERAWRRRKAQQCVRALAAARATAGAGGDAVLCRLRLGLRGAQRVAMEARATTGTRFRVALLGGAAGGKPAEKAWICAPARLLEKVRAAWPAAAIRGRFQVDLPATEVEAAAAAGELVLVDAYGAAADVCSGDDGEAQLTREMGLVPISDLIRVSVSVLLDAETPAAPAACNPAVDSAPNSTTTGGAASAVQLFFWFRRESTLRAVTERCRVALHHTADIPVRICYFSFAAESLPLDSALTDQAEDGASGMVNLWLDLRDRQEVVVAAQSVGVNRRDSVIVLPLESSISAMCAAVTAKLDLPEGASHFPPLLSATLLGEIFSAAASHNNTSTPGNDSLAAVQPEEEMIMIRGGSLRVATVACRDGAGRKFYALRGPCPISPAGGLVVIVGGEPPHASKQRTAVQARLANSVTAQSGMEWHLWPLVQGDTAAEVLAWLAVLGAMDSSPGSCEGFDLVLPNGVAAGKDSNMTAPGVARAWLTPSHTLVQLEIQPGSSCKGGRPSVLRTTVGCPCSTLAERAATVCGLARGRLFCGGVAVPEGWAAADLPSGGTCWSRSSVNLSVEPPGGHASFRLQVSFGSESVPGSSGFPSEVEVTRCGVTLCSALVDSVAAAHGGCALVCTLAVAASDGGDPIEVDLGDDGDITCSNDCGTTLEELAAEDSGEGSRPTLLVGLRPCARRLTTAIAADGGLASATRAVFVVQQMGVAAVCRAAMAVHGVPVTPGLDGSAVLWFRAEGSSDEEEVDTDLTVGDILESLQVELDKGVFVIRYSTNSPSKTRVAATLSAAQSESANAPSTVGCSASILLAGSKSATATVEVAAAAGLAAEEKAGNDSQLEAAKDADVVTHTQPTRTRGPTDYVTVEWKEAEEDRGVGTD</sequence>
<evidence type="ECO:0000256" key="1">
    <source>
        <dbReference type="SAM" id="MobiDB-lite"/>
    </source>
</evidence>
<dbReference type="AlphaFoldDB" id="A0A7S0LZA1"/>
<gene>
    <name evidence="2" type="ORF">CCUR1050_LOCUS4574</name>
</gene>
<dbReference type="EMBL" id="HBEZ01008213">
    <property type="protein sequence ID" value="CAD8626896.1"/>
    <property type="molecule type" value="Transcribed_RNA"/>
</dbReference>
<proteinExistence type="predicted"/>
<accession>A0A7S0LZA1</accession>
<name>A0A7S0LZA1_9CRYP</name>
<protein>
    <submittedName>
        <fullName evidence="2">Uncharacterized protein</fullName>
    </submittedName>
</protein>